<feature type="transmembrane region" description="Helical" evidence="1">
    <location>
        <begin position="247"/>
        <end position="270"/>
    </location>
</feature>
<evidence type="ECO:0000313" key="3">
    <source>
        <dbReference type="Proteomes" id="UP000184188"/>
    </source>
</evidence>
<feature type="transmembrane region" description="Helical" evidence="1">
    <location>
        <begin position="159"/>
        <end position="181"/>
    </location>
</feature>
<name>A0A1L9SEV6_9EURO</name>
<keyword evidence="1" id="KW-1133">Transmembrane helix</keyword>
<reference evidence="3" key="1">
    <citation type="journal article" date="2017" name="Genome Biol.">
        <title>Comparative genomics reveals high biological diversity and specific adaptations in the industrially and medically important fungal genus Aspergillus.</title>
        <authorList>
            <person name="de Vries R.P."/>
            <person name="Riley R."/>
            <person name="Wiebenga A."/>
            <person name="Aguilar-Osorio G."/>
            <person name="Amillis S."/>
            <person name="Uchima C.A."/>
            <person name="Anderluh G."/>
            <person name="Asadollahi M."/>
            <person name="Askin M."/>
            <person name="Barry K."/>
            <person name="Battaglia E."/>
            <person name="Bayram O."/>
            <person name="Benocci T."/>
            <person name="Braus-Stromeyer S.A."/>
            <person name="Caldana C."/>
            <person name="Canovas D."/>
            <person name="Cerqueira G.C."/>
            <person name="Chen F."/>
            <person name="Chen W."/>
            <person name="Choi C."/>
            <person name="Clum A."/>
            <person name="Dos Santos R.A."/>
            <person name="Damasio A.R."/>
            <person name="Diallinas G."/>
            <person name="Emri T."/>
            <person name="Fekete E."/>
            <person name="Flipphi M."/>
            <person name="Freyberg S."/>
            <person name="Gallo A."/>
            <person name="Gournas C."/>
            <person name="Habgood R."/>
            <person name="Hainaut M."/>
            <person name="Harispe M.L."/>
            <person name="Henrissat B."/>
            <person name="Hilden K.S."/>
            <person name="Hope R."/>
            <person name="Hossain A."/>
            <person name="Karabika E."/>
            <person name="Karaffa L."/>
            <person name="Karanyi Z."/>
            <person name="Krasevec N."/>
            <person name="Kuo A."/>
            <person name="Kusch H."/>
            <person name="LaButti K."/>
            <person name="Lagendijk E.L."/>
            <person name="Lapidus A."/>
            <person name="Levasseur A."/>
            <person name="Lindquist E."/>
            <person name="Lipzen A."/>
            <person name="Logrieco A.F."/>
            <person name="MacCabe A."/>
            <person name="Maekelae M.R."/>
            <person name="Malavazi I."/>
            <person name="Melin P."/>
            <person name="Meyer V."/>
            <person name="Mielnichuk N."/>
            <person name="Miskei M."/>
            <person name="Molnar A.P."/>
            <person name="Mule G."/>
            <person name="Ngan C.Y."/>
            <person name="Orejas M."/>
            <person name="Orosz E."/>
            <person name="Ouedraogo J.P."/>
            <person name="Overkamp K.M."/>
            <person name="Park H.-S."/>
            <person name="Perrone G."/>
            <person name="Piumi F."/>
            <person name="Punt P.J."/>
            <person name="Ram A.F."/>
            <person name="Ramon A."/>
            <person name="Rauscher S."/>
            <person name="Record E."/>
            <person name="Riano-Pachon D.M."/>
            <person name="Robert V."/>
            <person name="Roehrig J."/>
            <person name="Ruller R."/>
            <person name="Salamov A."/>
            <person name="Salih N.S."/>
            <person name="Samson R.A."/>
            <person name="Sandor E."/>
            <person name="Sanguinetti M."/>
            <person name="Schuetze T."/>
            <person name="Sepcic K."/>
            <person name="Shelest E."/>
            <person name="Sherlock G."/>
            <person name="Sophianopoulou V."/>
            <person name="Squina F.M."/>
            <person name="Sun H."/>
            <person name="Susca A."/>
            <person name="Todd R.B."/>
            <person name="Tsang A."/>
            <person name="Unkles S.E."/>
            <person name="van de Wiele N."/>
            <person name="van Rossen-Uffink D."/>
            <person name="Oliveira J.V."/>
            <person name="Vesth T.C."/>
            <person name="Visser J."/>
            <person name="Yu J.-H."/>
            <person name="Zhou M."/>
            <person name="Andersen M.R."/>
            <person name="Archer D.B."/>
            <person name="Baker S.E."/>
            <person name="Benoit I."/>
            <person name="Brakhage A.A."/>
            <person name="Braus G.H."/>
            <person name="Fischer R."/>
            <person name="Frisvad J.C."/>
            <person name="Goldman G.H."/>
            <person name="Houbraken J."/>
            <person name="Oakley B."/>
            <person name="Pocsi I."/>
            <person name="Scazzocchio C."/>
            <person name="Seiboth B."/>
            <person name="vanKuyk P.A."/>
            <person name="Wortman J."/>
            <person name="Dyer P.S."/>
            <person name="Grigoriev I.V."/>
        </authorList>
    </citation>
    <scope>NUCLEOTIDE SEQUENCE [LARGE SCALE GENOMIC DNA]</scope>
    <source>
        <strain evidence="3">CBS 506.65</strain>
    </source>
</reference>
<dbReference type="GeneID" id="34613382"/>
<dbReference type="Proteomes" id="UP000184188">
    <property type="component" value="Unassembled WGS sequence"/>
</dbReference>
<protein>
    <submittedName>
        <fullName evidence="2">Uncharacterized protein</fullName>
    </submittedName>
</protein>
<feature type="transmembrane region" description="Helical" evidence="1">
    <location>
        <begin position="202"/>
        <end position="227"/>
    </location>
</feature>
<feature type="transmembrane region" description="Helical" evidence="1">
    <location>
        <begin position="32"/>
        <end position="52"/>
    </location>
</feature>
<keyword evidence="3" id="KW-1185">Reference proteome</keyword>
<organism evidence="2 3">
    <name type="scientific">Penicilliopsis zonata CBS 506.65</name>
    <dbReference type="NCBI Taxonomy" id="1073090"/>
    <lineage>
        <taxon>Eukaryota</taxon>
        <taxon>Fungi</taxon>
        <taxon>Dikarya</taxon>
        <taxon>Ascomycota</taxon>
        <taxon>Pezizomycotina</taxon>
        <taxon>Eurotiomycetes</taxon>
        <taxon>Eurotiomycetidae</taxon>
        <taxon>Eurotiales</taxon>
        <taxon>Aspergillaceae</taxon>
        <taxon>Penicilliopsis</taxon>
    </lineage>
</organism>
<keyword evidence="1" id="KW-0812">Transmembrane</keyword>
<dbReference type="STRING" id="1073090.A0A1L9SEV6"/>
<dbReference type="AlphaFoldDB" id="A0A1L9SEV6"/>
<feature type="transmembrane region" description="Helical" evidence="1">
    <location>
        <begin position="127"/>
        <end position="147"/>
    </location>
</feature>
<evidence type="ECO:0000256" key="1">
    <source>
        <dbReference type="SAM" id="Phobius"/>
    </source>
</evidence>
<proteinExistence type="predicted"/>
<gene>
    <name evidence="2" type="ORF">ASPZODRAFT_17004</name>
</gene>
<sequence>MSIHAHIRRGAEYVADYSSKNPEQRPDSQVDGWLMGLLFVTSVALVIIYWAVHYTYDIVVSTLAAIEDSSPDVYIRIDADDDSPMTPVRDVEQVAEAAAAAQPQPITSKMRTTVRHLRARAGPWSRFRGLSIGLFYTILKMAFFAIIPFDTGLFKLEYILVDVLGEALLANLSMAWVHIIISEPSPKRWYQRIPGWRSWLRIAPVAALKSAATSVAFYGPLALGRLITLIDPFEKKPNLSSVKECAIITSLVLIPTIVSFLVSVPARAIFIRVAASMLPEEDETIVPFDRSFRNTVVPAILGGSGKVSIKNAWKTFDWPARIRFTKIVLKVLAIEMAIAVGFVLAVAGQMALVGQETITKLAAVLGNNPA</sequence>
<dbReference type="OrthoDB" id="2896006at2759"/>
<accession>A0A1L9SEV6</accession>
<feature type="transmembrane region" description="Helical" evidence="1">
    <location>
        <begin position="331"/>
        <end position="352"/>
    </location>
</feature>
<dbReference type="VEuPathDB" id="FungiDB:ASPZODRAFT_17004"/>
<dbReference type="RefSeq" id="XP_022580064.1">
    <property type="nucleotide sequence ID" value="XM_022726918.1"/>
</dbReference>
<evidence type="ECO:0000313" key="2">
    <source>
        <dbReference type="EMBL" id="OJJ45554.1"/>
    </source>
</evidence>
<dbReference type="EMBL" id="KV878344">
    <property type="protein sequence ID" value="OJJ45554.1"/>
    <property type="molecule type" value="Genomic_DNA"/>
</dbReference>
<keyword evidence="1" id="KW-0472">Membrane</keyword>